<evidence type="ECO:0000256" key="1">
    <source>
        <dbReference type="ARBA" id="ARBA00004141"/>
    </source>
</evidence>
<dbReference type="InterPro" id="IPR000136">
    <property type="entry name" value="Oleosin"/>
</dbReference>
<accession>M4N9I7</accession>
<feature type="transmembrane region" description="Helical" evidence="8">
    <location>
        <begin position="67"/>
        <end position="100"/>
    </location>
</feature>
<sequence>MSYGKYDPHSRHELQSEQSWRLKDVVFLLGTLGAAGTLATVVIGTVVIGGGALLLLGTPIFLLFSPILVPLGIIATVVGGGFLTFLVVSGSALGGIAWLWNYFTGKHPYGSETVDYTAGRVKGAADYTMEKASETIGYVEHKAADLVGMGQQKTSETAGYAQQQGQQAKQASTGA</sequence>
<evidence type="ECO:0000256" key="4">
    <source>
        <dbReference type="ARBA" id="ARBA00022677"/>
    </source>
</evidence>
<protein>
    <submittedName>
        <fullName evidence="9">Oleosin-1</fullName>
    </submittedName>
</protein>
<keyword evidence="7 8" id="KW-0472">Membrane</keyword>
<keyword evidence="6 8" id="KW-1133">Transmembrane helix</keyword>
<evidence type="ECO:0000313" key="9">
    <source>
        <dbReference type="EMBL" id="AGG78360.1"/>
    </source>
</evidence>
<dbReference type="GO" id="GO:0012511">
    <property type="term" value="C:monolayer-surrounded lipid storage body"/>
    <property type="evidence" value="ECO:0007669"/>
    <property type="project" value="InterPro"/>
</dbReference>
<evidence type="ECO:0000256" key="5">
    <source>
        <dbReference type="ARBA" id="ARBA00022692"/>
    </source>
</evidence>
<comment type="subcellular location">
    <subcellularLocation>
        <location evidence="2">Lipid droplet</location>
    </subcellularLocation>
    <subcellularLocation>
        <location evidence="1">Membrane</location>
        <topology evidence="1">Multi-pass membrane protein</topology>
    </subcellularLocation>
</comment>
<dbReference type="Pfam" id="PF01277">
    <property type="entry name" value="Oleosin"/>
    <property type="match status" value="1"/>
</dbReference>
<comment type="similarity">
    <text evidence="3">Belongs to the oleosin family.</text>
</comment>
<dbReference type="EMBL" id="KC709657">
    <property type="protein sequence ID" value="AGG78360.1"/>
    <property type="molecule type" value="mRNA"/>
</dbReference>
<evidence type="ECO:0000256" key="2">
    <source>
        <dbReference type="ARBA" id="ARBA00004502"/>
    </source>
</evidence>
<reference evidence="9" key="1">
    <citation type="journal article" date="2013" name="Plant Physiol.">
        <title>Oleosin of subcellular lipid droplets evolved in green algae.</title>
        <authorList>
            <person name="Huang N.L."/>
            <person name="Huang M.D."/>
            <person name="Chen T.L."/>
            <person name="Huang A.H."/>
        </authorList>
    </citation>
    <scope>NUCLEOTIDE SEQUENCE</scope>
</reference>
<dbReference type="PANTHER" id="PTHR33203">
    <property type="entry name" value="OLEOSIN"/>
    <property type="match status" value="1"/>
</dbReference>
<feature type="transmembrane region" description="Helical" evidence="8">
    <location>
        <begin position="25"/>
        <end position="55"/>
    </location>
</feature>
<dbReference type="GO" id="GO:0016020">
    <property type="term" value="C:membrane"/>
    <property type="evidence" value="ECO:0007669"/>
    <property type="project" value="UniProtKB-SubCell"/>
</dbReference>
<reference evidence="9" key="2">
    <citation type="submission" date="2013-03" db="EMBL/GenBank/DDBJ databases">
        <authorList>
            <person name="Huang N.-L."/>
            <person name="Huang M.-D."/>
            <person name="Chen T.-L.L."/>
            <person name="Huang A.H."/>
        </authorList>
    </citation>
    <scope>NUCLEOTIDE SEQUENCE</scope>
</reference>
<name>M4N9I7_9VIRI</name>
<proteinExistence type="evidence at transcript level"/>
<evidence type="ECO:0000256" key="6">
    <source>
        <dbReference type="ARBA" id="ARBA00022989"/>
    </source>
</evidence>
<dbReference type="GO" id="GO:0019915">
    <property type="term" value="P:lipid storage"/>
    <property type="evidence" value="ECO:0007669"/>
    <property type="project" value="TreeGrafter"/>
</dbReference>
<evidence type="ECO:0000256" key="3">
    <source>
        <dbReference type="ARBA" id="ARBA00010858"/>
    </source>
</evidence>
<keyword evidence="5 8" id="KW-0812">Transmembrane</keyword>
<evidence type="ECO:0000256" key="7">
    <source>
        <dbReference type="ARBA" id="ARBA00023136"/>
    </source>
</evidence>
<evidence type="ECO:0000256" key="8">
    <source>
        <dbReference type="SAM" id="Phobius"/>
    </source>
</evidence>
<dbReference type="PANTHER" id="PTHR33203:SF24">
    <property type="entry name" value="OLEOSIN"/>
    <property type="match status" value="1"/>
</dbReference>
<dbReference type="AlphaFoldDB" id="M4N9I7"/>
<keyword evidence="4" id="KW-0551">Lipid droplet</keyword>
<organism evidence="9">
    <name type="scientific">Cosmarium turpinii</name>
    <dbReference type="NCBI Taxonomy" id="1302300"/>
    <lineage>
        <taxon>Eukaryota</taxon>
        <taxon>Viridiplantae</taxon>
        <taxon>Streptophyta</taxon>
        <taxon>Zygnematophyceae</taxon>
        <taxon>Zygnematophycidae</taxon>
        <taxon>Desmidiales</taxon>
        <taxon>Desmidiaceae</taxon>
        <taxon>Cosmarium</taxon>
    </lineage>
</organism>